<protein>
    <recommendedName>
        <fullName evidence="4">Peptidase A2 domain-containing protein</fullName>
    </recommendedName>
</protein>
<feature type="coiled-coil region" evidence="2">
    <location>
        <begin position="49"/>
        <end position="80"/>
    </location>
</feature>
<feature type="region of interest" description="Disordered" evidence="3">
    <location>
        <begin position="117"/>
        <end position="197"/>
    </location>
</feature>
<feature type="domain" description="Peptidase A2" evidence="4">
    <location>
        <begin position="304"/>
        <end position="340"/>
    </location>
</feature>
<dbReference type="GO" id="GO:0006508">
    <property type="term" value="P:proteolysis"/>
    <property type="evidence" value="ECO:0007669"/>
    <property type="project" value="InterPro"/>
</dbReference>
<evidence type="ECO:0000313" key="6">
    <source>
        <dbReference type="Proteomes" id="UP000765509"/>
    </source>
</evidence>
<evidence type="ECO:0000256" key="3">
    <source>
        <dbReference type="SAM" id="MobiDB-lite"/>
    </source>
</evidence>
<accession>A0A9Q3I2L2</accession>
<feature type="region of interest" description="Disordered" evidence="3">
    <location>
        <begin position="413"/>
        <end position="437"/>
    </location>
</feature>
<evidence type="ECO:0000313" key="5">
    <source>
        <dbReference type="EMBL" id="MBW0524185.1"/>
    </source>
</evidence>
<proteinExistence type="predicted"/>
<keyword evidence="1" id="KW-0378">Hydrolase</keyword>
<reference evidence="5" key="1">
    <citation type="submission" date="2021-03" db="EMBL/GenBank/DDBJ databases">
        <title>Draft genome sequence of rust myrtle Austropuccinia psidii MF-1, a brazilian biotype.</title>
        <authorList>
            <person name="Quecine M.C."/>
            <person name="Pachon D.M.R."/>
            <person name="Bonatelli M.L."/>
            <person name="Correr F.H."/>
            <person name="Franceschini L.M."/>
            <person name="Leite T.F."/>
            <person name="Margarido G.R.A."/>
            <person name="Almeida C.A."/>
            <person name="Ferrarezi J.A."/>
            <person name="Labate C.A."/>
        </authorList>
    </citation>
    <scope>NUCLEOTIDE SEQUENCE</scope>
    <source>
        <strain evidence="5">MF-1</strain>
    </source>
</reference>
<dbReference type="SUPFAM" id="SSF50630">
    <property type="entry name" value="Acid proteases"/>
    <property type="match status" value="1"/>
</dbReference>
<dbReference type="PROSITE" id="PS50175">
    <property type="entry name" value="ASP_PROT_RETROV"/>
    <property type="match status" value="1"/>
</dbReference>
<dbReference type="AlphaFoldDB" id="A0A9Q3I2L2"/>
<gene>
    <name evidence="5" type="ORF">O181_063900</name>
</gene>
<evidence type="ECO:0000259" key="4">
    <source>
        <dbReference type="PROSITE" id="PS50175"/>
    </source>
</evidence>
<comment type="caution">
    <text evidence="5">The sequence shown here is derived from an EMBL/GenBank/DDBJ whole genome shotgun (WGS) entry which is preliminary data.</text>
</comment>
<dbReference type="Proteomes" id="UP000765509">
    <property type="component" value="Unassembled WGS sequence"/>
</dbReference>
<dbReference type="EMBL" id="AVOT02030864">
    <property type="protein sequence ID" value="MBW0524185.1"/>
    <property type="molecule type" value="Genomic_DNA"/>
</dbReference>
<evidence type="ECO:0000256" key="1">
    <source>
        <dbReference type="ARBA" id="ARBA00022801"/>
    </source>
</evidence>
<keyword evidence="2" id="KW-0175">Coiled coil</keyword>
<organism evidence="5 6">
    <name type="scientific">Austropuccinia psidii MF-1</name>
    <dbReference type="NCBI Taxonomy" id="1389203"/>
    <lineage>
        <taxon>Eukaryota</taxon>
        <taxon>Fungi</taxon>
        <taxon>Dikarya</taxon>
        <taxon>Basidiomycota</taxon>
        <taxon>Pucciniomycotina</taxon>
        <taxon>Pucciniomycetes</taxon>
        <taxon>Pucciniales</taxon>
        <taxon>Sphaerophragmiaceae</taxon>
        <taxon>Austropuccinia</taxon>
    </lineage>
</organism>
<name>A0A9Q3I2L2_9BASI</name>
<dbReference type="InterPro" id="IPR021109">
    <property type="entry name" value="Peptidase_aspartic_dom_sf"/>
</dbReference>
<dbReference type="GO" id="GO:0004190">
    <property type="term" value="F:aspartic-type endopeptidase activity"/>
    <property type="evidence" value="ECO:0007669"/>
    <property type="project" value="InterPro"/>
</dbReference>
<dbReference type="OrthoDB" id="2506366at2759"/>
<sequence length="571" mass="65015">MEEGHSFGICSELVEDKNKKWVIRQGFNYLYPNWERVPNNGKFPPKYLVTEFQKEQEELKRKLEENTKEVEQKKKKKATAFISLDNRGNWEPPCISTGLEEPFGYAYGLRNTKQRIENQEKSKSQPLPSKETIQPKDTIKKKTSIPGGFIEEEEAEEEKVIIPTKYKSSKPQEVVKPPEPTKPNPNTSAKEKETDKKALIKLPKVEVNKKPLVEEEGSIIEKVMKKVMDQKINLTLEEIVTISPKFMQELKFLSDKERKYLMSLKSINSQEQTTTQEIIIQDKMHYSCPLGMIEVSVGQEGHIVKELVDTGAELSVIPEVESIKARLPMRVLNMRLRGIGARGAVHTVIGRPFLADNGIRLEHSQQQGEILSYKESDGRRLCIPICTPESKGWHTGPPRGMEMCNMARITELNNEGPKSKSPPKKVQFDTEDGNNYSSKKINESIYHVKEEEPQKTEPLLWDFQCPGAQPTIIEEINPTKIENSITEPEVEPTNQNLETNLSEEGSIQSQEPLGLDQAINKLNFMELEMERSTGSIGSENSSNNPFVNLSPNCGFNPQIYVRVGWEEYPVM</sequence>
<keyword evidence="6" id="KW-1185">Reference proteome</keyword>
<evidence type="ECO:0000256" key="2">
    <source>
        <dbReference type="SAM" id="Coils"/>
    </source>
</evidence>
<dbReference type="InterPro" id="IPR001995">
    <property type="entry name" value="Peptidase_A2_cat"/>
</dbReference>